<name>A0A1Y6LLL6_ZYMTR</name>
<dbReference type="Pfam" id="PF01557">
    <property type="entry name" value="FAA_hydrolase"/>
    <property type="match status" value="1"/>
</dbReference>
<gene>
    <name evidence="4" type="ORF">ZT1A5_G5741</name>
</gene>
<proteinExistence type="inferred from homology"/>
<dbReference type="InterPro" id="IPR036663">
    <property type="entry name" value="Fumarylacetoacetase_C_sf"/>
</dbReference>
<evidence type="ECO:0000313" key="4">
    <source>
        <dbReference type="EMBL" id="SMY24300.1"/>
    </source>
</evidence>
<dbReference type="Gene3D" id="3.90.850.10">
    <property type="entry name" value="Fumarylacetoacetase-like, C-terminal domain"/>
    <property type="match status" value="1"/>
</dbReference>
<dbReference type="GO" id="GO:0003824">
    <property type="term" value="F:catalytic activity"/>
    <property type="evidence" value="ECO:0007669"/>
    <property type="project" value="InterPro"/>
</dbReference>
<evidence type="ECO:0000313" key="5">
    <source>
        <dbReference type="Proteomes" id="UP000215453"/>
    </source>
</evidence>
<evidence type="ECO:0000259" key="3">
    <source>
        <dbReference type="Pfam" id="PF01557"/>
    </source>
</evidence>
<accession>A0A1Y6LLL6</accession>
<protein>
    <recommendedName>
        <fullName evidence="3">Fumarylacetoacetase-like C-terminal domain-containing protein</fullName>
    </recommendedName>
</protein>
<dbReference type="InterPro" id="IPR011234">
    <property type="entry name" value="Fumarylacetoacetase-like_C"/>
</dbReference>
<dbReference type="PANTHER" id="PTHR11820:SF100">
    <property type="entry name" value="FUMARYLACETOACETATE HYDROLASE FAMILY PROTEIN (AFU_ORTHOLOGUE AFUA_4G01490)"/>
    <property type="match status" value="1"/>
</dbReference>
<dbReference type="PANTHER" id="PTHR11820">
    <property type="entry name" value="ACYLPYRUVASE"/>
    <property type="match status" value="1"/>
</dbReference>
<dbReference type="Proteomes" id="UP000215453">
    <property type="component" value="Chromosome 5"/>
</dbReference>
<reference evidence="4 5" key="1">
    <citation type="submission" date="2016-10" db="EMBL/GenBank/DDBJ databases">
        <authorList>
            <person name="Varghese N."/>
        </authorList>
    </citation>
    <scope>NUCLEOTIDE SEQUENCE [LARGE SCALE GENOMIC DNA]</scope>
</reference>
<evidence type="ECO:0000256" key="2">
    <source>
        <dbReference type="ARBA" id="ARBA00022723"/>
    </source>
</evidence>
<sequence>MSPVQWSRLVRYIDTNGNTGYGEPQVSAGSDILQLAQDGKLQVKVLKGDSALTATPTEEVQTVKTRLSPLTPQEVPIVRCIGLNYKTHILETGRPLPTSQEQCDYEGEFTILIAKDAKNVSEASAMEYVAGYTVGNDVSARDWQREAGKAGPIPQWGFSKSFDKYAPIGPCLVATSVLGEANNLALSTKVNGEERQSGNTADLCFGVKALVAFCSQGQTGLFMKPPTFLKDGDEVVVEIEGIGRIANRMAFE</sequence>
<organism evidence="4 5">
    <name type="scientific">Zymoseptoria tritici ST99CH_1A5</name>
    <dbReference type="NCBI Taxonomy" id="1276529"/>
    <lineage>
        <taxon>Eukaryota</taxon>
        <taxon>Fungi</taxon>
        <taxon>Dikarya</taxon>
        <taxon>Ascomycota</taxon>
        <taxon>Pezizomycotina</taxon>
        <taxon>Dothideomycetes</taxon>
        <taxon>Dothideomycetidae</taxon>
        <taxon>Mycosphaerellales</taxon>
        <taxon>Mycosphaerellaceae</taxon>
        <taxon>Zymoseptoria</taxon>
    </lineage>
</organism>
<keyword evidence="2" id="KW-0479">Metal-binding</keyword>
<dbReference type="EMBL" id="LT882680">
    <property type="protein sequence ID" value="SMY24300.1"/>
    <property type="molecule type" value="Genomic_DNA"/>
</dbReference>
<dbReference type="SUPFAM" id="SSF56529">
    <property type="entry name" value="FAH"/>
    <property type="match status" value="1"/>
</dbReference>
<comment type="similarity">
    <text evidence="1">Belongs to the FAH family.</text>
</comment>
<feature type="domain" description="Fumarylacetoacetase-like C-terminal" evidence="3">
    <location>
        <begin position="96"/>
        <end position="249"/>
    </location>
</feature>
<dbReference type="AlphaFoldDB" id="A0A1Y6LLL6"/>
<dbReference type="GO" id="GO:0046872">
    <property type="term" value="F:metal ion binding"/>
    <property type="evidence" value="ECO:0007669"/>
    <property type="project" value="UniProtKB-KW"/>
</dbReference>
<evidence type="ECO:0000256" key="1">
    <source>
        <dbReference type="ARBA" id="ARBA00010211"/>
    </source>
</evidence>